<gene>
    <name evidence="1" type="ORF">EVAR_36878_1</name>
</gene>
<accession>A0A4C1WV69</accession>
<evidence type="ECO:0000313" key="2">
    <source>
        <dbReference type="Proteomes" id="UP000299102"/>
    </source>
</evidence>
<comment type="caution">
    <text evidence="1">The sequence shown here is derived from an EMBL/GenBank/DDBJ whole genome shotgun (WGS) entry which is preliminary data.</text>
</comment>
<name>A0A4C1WV69_EUMVA</name>
<dbReference type="Proteomes" id="UP000299102">
    <property type="component" value="Unassembled WGS sequence"/>
</dbReference>
<dbReference type="EMBL" id="BGZK01000637">
    <property type="protein sequence ID" value="GBP53995.1"/>
    <property type="molecule type" value="Genomic_DNA"/>
</dbReference>
<dbReference type="AlphaFoldDB" id="A0A4C1WV69"/>
<protein>
    <submittedName>
        <fullName evidence="1">Uncharacterized protein</fullName>
    </submittedName>
</protein>
<keyword evidence="2" id="KW-1185">Reference proteome</keyword>
<reference evidence="1 2" key="1">
    <citation type="journal article" date="2019" name="Commun. Biol.">
        <title>The bagworm genome reveals a unique fibroin gene that provides high tensile strength.</title>
        <authorList>
            <person name="Kono N."/>
            <person name="Nakamura H."/>
            <person name="Ohtoshi R."/>
            <person name="Tomita M."/>
            <person name="Numata K."/>
            <person name="Arakawa K."/>
        </authorList>
    </citation>
    <scope>NUCLEOTIDE SEQUENCE [LARGE SCALE GENOMIC DNA]</scope>
</reference>
<proteinExistence type="predicted"/>
<evidence type="ECO:0000313" key="1">
    <source>
        <dbReference type="EMBL" id="GBP53995.1"/>
    </source>
</evidence>
<sequence length="88" mass="10059">MTRETSRITWPNTTKLILHLDERSLRQVKLNWDNANSNRDQAAGGVRASGRIQSRVKVVRDSEVLSTARKLGGLGSRREEMAYDIHRQ</sequence>
<organism evidence="1 2">
    <name type="scientific">Eumeta variegata</name>
    <name type="common">Bagworm moth</name>
    <name type="synonym">Eumeta japonica</name>
    <dbReference type="NCBI Taxonomy" id="151549"/>
    <lineage>
        <taxon>Eukaryota</taxon>
        <taxon>Metazoa</taxon>
        <taxon>Ecdysozoa</taxon>
        <taxon>Arthropoda</taxon>
        <taxon>Hexapoda</taxon>
        <taxon>Insecta</taxon>
        <taxon>Pterygota</taxon>
        <taxon>Neoptera</taxon>
        <taxon>Endopterygota</taxon>
        <taxon>Lepidoptera</taxon>
        <taxon>Glossata</taxon>
        <taxon>Ditrysia</taxon>
        <taxon>Tineoidea</taxon>
        <taxon>Psychidae</taxon>
        <taxon>Oiketicinae</taxon>
        <taxon>Eumeta</taxon>
    </lineage>
</organism>